<evidence type="ECO:0000313" key="1">
    <source>
        <dbReference type="EMBL" id="CAG8731670.1"/>
    </source>
</evidence>
<reference evidence="1" key="1">
    <citation type="submission" date="2021-06" db="EMBL/GenBank/DDBJ databases">
        <authorList>
            <person name="Kallberg Y."/>
            <person name="Tangrot J."/>
            <person name="Rosling A."/>
        </authorList>
    </citation>
    <scope>NUCLEOTIDE SEQUENCE</scope>
    <source>
        <strain evidence="1">CL356</strain>
    </source>
</reference>
<feature type="non-terminal residue" evidence="1">
    <location>
        <position position="354"/>
    </location>
</feature>
<accession>A0ACA9Q0U3</accession>
<organism evidence="1 2">
    <name type="scientific">Acaulospora colombiana</name>
    <dbReference type="NCBI Taxonomy" id="27376"/>
    <lineage>
        <taxon>Eukaryota</taxon>
        <taxon>Fungi</taxon>
        <taxon>Fungi incertae sedis</taxon>
        <taxon>Mucoromycota</taxon>
        <taxon>Glomeromycotina</taxon>
        <taxon>Glomeromycetes</taxon>
        <taxon>Diversisporales</taxon>
        <taxon>Acaulosporaceae</taxon>
        <taxon>Acaulospora</taxon>
    </lineage>
</organism>
<feature type="non-terminal residue" evidence="1">
    <location>
        <position position="1"/>
    </location>
</feature>
<proteinExistence type="predicted"/>
<protein>
    <submittedName>
        <fullName evidence="1">1354_t:CDS:1</fullName>
    </submittedName>
</protein>
<sequence>VFQRLDPLSPAALYVLIARLLLLMYTSYLIYSSLPTFKTECTMDPTNSSITLRCLSFSEGNRLNALHMFNVYIPSDTGTNFDVARLRAMVFAQMAPPGRTTYNANQLILWKINFKLPHANLGDVQRMLDEIHIDHKELKEVQARVTILHPFAELTPELASWADDSCIHILVQEPLRGPYAGSLANYGGTPGSGKSVLAELLINYIQNQEPDAEVMFVSGWKDQVNYFHERVEKYGWDIKNPNSVLVVDEAQDTYRDQELWTGTFKKIANEDWAHIKARVILFSSYGSESARFLNFRTTPIVLDESRRVGLWPVDNDEGLPSVGLFLSPEEFPLIASKGMRGHHFDSTFLKWVYW</sequence>
<gene>
    <name evidence="1" type="ORF">ACOLOM_LOCUS11681</name>
</gene>
<dbReference type="EMBL" id="CAJVPT010043126">
    <property type="protein sequence ID" value="CAG8731670.1"/>
    <property type="molecule type" value="Genomic_DNA"/>
</dbReference>
<comment type="caution">
    <text evidence="1">The sequence shown here is derived from an EMBL/GenBank/DDBJ whole genome shotgun (WGS) entry which is preliminary data.</text>
</comment>
<keyword evidence="2" id="KW-1185">Reference proteome</keyword>
<dbReference type="Proteomes" id="UP000789525">
    <property type="component" value="Unassembled WGS sequence"/>
</dbReference>
<name>A0ACA9Q0U3_9GLOM</name>
<evidence type="ECO:0000313" key="2">
    <source>
        <dbReference type="Proteomes" id="UP000789525"/>
    </source>
</evidence>